<feature type="transmembrane region" description="Helical" evidence="1">
    <location>
        <begin position="29"/>
        <end position="55"/>
    </location>
</feature>
<keyword evidence="1" id="KW-0472">Membrane</keyword>
<dbReference type="AlphaFoldDB" id="A0A7U9PVW8"/>
<evidence type="ECO:0000313" key="3">
    <source>
        <dbReference type="Proteomes" id="UP000287830"/>
    </source>
</evidence>
<reference evidence="2 3" key="1">
    <citation type="submission" date="2018-11" db="EMBL/GenBank/DDBJ databases">
        <title>Whole genome sequence of Streptomyces chrestomyceticus NBRC 13444(T).</title>
        <authorList>
            <person name="Komaki H."/>
            <person name="Tamura T."/>
        </authorList>
    </citation>
    <scope>NUCLEOTIDE SEQUENCE [LARGE SCALE GENOMIC DNA]</scope>
    <source>
        <strain evidence="2 3">NBRC 13444</strain>
    </source>
</reference>
<sequence length="125" mass="13405">MTTTLEPPGARTRTRAARRVPLSLTVSSWAVPAMVVGQFALLSGIPVAIALAGALRQVRDRAVRWAAALLAVTYAAPLTVWLTRSDPARSLSKDMHPAFAVLMVVASAALIVTLHRARTRRPTAR</sequence>
<evidence type="ECO:0000313" key="2">
    <source>
        <dbReference type="EMBL" id="GCD32740.1"/>
    </source>
</evidence>
<dbReference type="Proteomes" id="UP000287830">
    <property type="component" value="Unassembled WGS sequence"/>
</dbReference>
<dbReference type="OrthoDB" id="5122469at2"/>
<evidence type="ECO:0000256" key="1">
    <source>
        <dbReference type="SAM" id="Phobius"/>
    </source>
</evidence>
<feature type="transmembrane region" description="Helical" evidence="1">
    <location>
        <begin position="62"/>
        <end position="83"/>
    </location>
</feature>
<dbReference type="RefSeq" id="WP_125043338.1">
    <property type="nucleotide sequence ID" value="NZ_BHZC01000001.1"/>
</dbReference>
<name>A0A7U9PVW8_9ACTN</name>
<gene>
    <name evidence="2" type="ORF">OEIGOIKO_00457</name>
</gene>
<organism evidence="2 3">
    <name type="scientific">Streptomyces chrestomyceticus JCM 4735</name>
    <dbReference type="NCBI Taxonomy" id="1306181"/>
    <lineage>
        <taxon>Bacteria</taxon>
        <taxon>Bacillati</taxon>
        <taxon>Actinomycetota</taxon>
        <taxon>Actinomycetes</taxon>
        <taxon>Kitasatosporales</taxon>
        <taxon>Streptomycetaceae</taxon>
        <taxon>Streptomyces</taxon>
    </lineage>
</organism>
<comment type="caution">
    <text evidence="2">The sequence shown here is derived from an EMBL/GenBank/DDBJ whole genome shotgun (WGS) entry which is preliminary data.</text>
</comment>
<accession>A0A7U9PVW8</accession>
<proteinExistence type="predicted"/>
<keyword evidence="1" id="KW-0812">Transmembrane</keyword>
<protein>
    <submittedName>
        <fullName evidence="2">Uncharacterized protein</fullName>
    </submittedName>
</protein>
<dbReference type="EMBL" id="BHZC01000001">
    <property type="protein sequence ID" value="GCD32740.1"/>
    <property type="molecule type" value="Genomic_DNA"/>
</dbReference>
<keyword evidence="1" id="KW-1133">Transmembrane helix</keyword>
<feature type="transmembrane region" description="Helical" evidence="1">
    <location>
        <begin position="95"/>
        <end position="115"/>
    </location>
</feature>
<dbReference type="GeneID" id="95619533"/>